<name>B3MH92_DROAN</name>
<organism evidence="2 3">
    <name type="scientific">Drosophila ananassae</name>
    <name type="common">Fruit fly</name>
    <dbReference type="NCBI Taxonomy" id="7217"/>
    <lineage>
        <taxon>Eukaryota</taxon>
        <taxon>Metazoa</taxon>
        <taxon>Ecdysozoa</taxon>
        <taxon>Arthropoda</taxon>
        <taxon>Hexapoda</taxon>
        <taxon>Insecta</taxon>
        <taxon>Pterygota</taxon>
        <taxon>Neoptera</taxon>
        <taxon>Endopterygota</taxon>
        <taxon>Diptera</taxon>
        <taxon>Brachycera</taxon>
        <taxon>Muscomorpha</taxon>
        <taxon>Ephydroidea</taxon>
        <taxon>Drosophilidae</taxon>
        <taxon>Drosophila</taxon>
        <taxon>Sophophora</taxon>
    </lineage>
</organism>
<dbReference type="AlphaFoldDB" id="B3MH92"/>
<dbReference type="OrthoDB" id="7882855at2759"/>
<dbReference type="GeneID" id="6494593"/>
<accession>B3MH92</accession>
<gene>
    <name evidence="2" type="primary">Dana\GF11729</name>
    <name evidence="2" type="synonym">dana_GLEANR_11763</name>
    <name evidence="2" type="ORF">GF11729</name>
</gene>
<reference evidence="2 3" key="1">
    <citation type="journal article" date="2007" name="Nature">
        <title>Evolution of genes and genomes on the Drosophila phylogeny.</title>
        <authorList>
            <consortium name="Drosophila 12 Genomes Consortium"/>
            <person name="Clark A.G."/>
            <person name="Eisen M.B."/>
            <person name="Smith D.R."/>
            <person name="Bergman C.M."/>
            <person name="Oliver B."/>
            <person name="Markow T.A."/>
            <person name="Kaufman T.C."/>
            <person name="Kellis M."/>
            <person name="Gelbart W."/>
            <person name="Iyer V.N."/>
            <person name="Pollard D.A."/>
            <person name="Sackton T.B."/>
            <person name="Larracuente A.M."/>
            <person name="Singh N.D."/>
            <person name="Abad J.P."/>
            <person name="Abt D.N."/>
            <person name="Adryan B."/>
            <person name="Aguade M."/>
            <person name="Akashi H."/>
            <person name="Anderson W.W."/>
            <person name="Aquadro C.F."/>
            <person name="Ardell D.H."/>
            <person name="Arguello R."/>
            <person name="Artieri C.G."/>
            <person name="Barbash D.A."/>
            <person name="Barker D."/>
            <person name="Barsanti P."/>
            <person name="Batterham P."/>
            <person name="Batzoglou S."/>
            <person name="Begun D."/>
            <person name="Bhutkar A."/>
            <person name="Blanco E."/>
            <person name="Bosak S.A."/>
            <person name="Bradley R.K."/>
            <person name="Brand A.D."/>
            <person name="Brent M.R."/>
            <person name="Brooks A.N."/>
            <person name="Brown R.H."/>
            <person name="Butlin R.K."/>
            <person name="Caggese C."/>
            <person name="Calvi B.R."/>
            <person name="Bernardo de Carvalho A."/>
            <person name="Caspi A."/>
            <person name="Castrezana S."/>
            <person name="Celniker S.E."/>
            <person name="Chang J.L."/>
            <person name="Chapple C."/>
            <person name="Chatterji S."/>
            <person name="Chinwalla A."/>
            <person name="Civetta A."/>
            <person name="Clifton S.W."/>
            <person name="Comeron J.M."/>
            <person name="Costello J.C."/>
            <person name="Coyne J.A."/>
            <person name="Daub J."/>
            <person name="David R.G."/>
            <person name="Delcher A.L."/>
            <person name="Delehaunty K."/>
            <person name="Do C.B."/>
            <person name="Ebling H."/>
            <person name="Edwards K."/>
            <person name="Eickbush T."/>
            <person name="Evans J.D."/>
            <person name="Filipski A."/>
            <person name="Findeiss S."/>
            <person name="Freyhult E."/>
            <person name="Fulton L."/>
            <person name="Fulton R."/>
            <person name="Garcia A.C."/>
            <person name="Gardiner A."/>
            <person name="Garfield D.A."/>
            <person name="Garvin B.E."/>
            <person name="Gibson G."/>
            <person name="Gilbert D."/>
            <person name="Gnerre S."/>
            <person name="Godfrey J."/>
            <person name="Good R."/>
            <person name="Gotea V."/>
            <person name="Gravely B."/>
            <person name="Greenberg A.J."/>
            <person name="Griffiths-Jones S."/>
            <person name="Gross S."/>
            <person name="Guigo R."/>
            <person name="Gustafson E.A."/>
            <person name="Haerty W."/>
            <person name="Hahn M.W."/>
            <person name="Halligan D.L."/>
            <person name="Halpern A.L."/>
            <person name="Halter G.M."/>
            <person name="Han M.V."/>
            <person name="Heger A."/>
            <person name="Hillier L."/>
            <person name="Hinrichs A.S."/>
            <person name="Holmes I."/>
            <person name="Hoskins R.A."/>
            <person name="Hubisz M.J."/>
            <person name="Hultmark D."/>
            <person name="Huntley M.A."/>
            <person name="Jaffe D.B."/>
            <person name="Jagadeeshan S."/>
            <person name="Jeck W.R."/>
            <person name="Johnson J."/>
            <person name="Jones C.D."/>
            <person name="Jordan W.C."/>
            <person name="Karpen G.H."/>
            <person name="Kataoka E."/>
            <person name="Keightley P.D."/>
            <person name="Kheradpour P."/>
            <person name="Kirkness E.F."/>
            <person name="Koerich L.B."/>
            <person name="Kristiansen K."/>
            <person name="Kudrna D."/>
            <person name="Kulathinal R.J."/>
            <person name="Kumar S."/>
            <person name="Kwok R."/>
            <person name="Lander E."/>
            <person name="Langley C.H."/>
            <person name="Lapoint R."/>
            <person name="Lazzaro B.P."/>
            <person name="Lee S.J."/>
            <person name="Levesque L."/>
            <person name="Li R."/>
            <person name="Lin C.F."/>
            <person name="Lin M.F."/>
            <person name="Lindblad-Toh K."/>
            <person name="Llopart A."/>
            <person name="Long M."/>
            <person name="Low L."/>
            <person name="Lozovsky E."/>
            <person name="Lu J."/>
            <person name="Luo M."/>
            <person name="Machado C.A."/>
            <person name="Makalowski W."/>
            <person name="Marzo M."/>
            <person name="Matsuda M."/>
            <person name="Matzkin L."/>
            <person name="McAllister B."/>
            <person name="McBride C.S."/>
            <person name="McKernan B."/>
            <person name="McKernan K."/>
            <person name="Mendez-Lago M."/>
            <person name="Minx P."/>
            <person name="Mollenhauer M.U."/>
            <person name="Montooth K."/>
            <person name="Mount S.M."/>
            <person name="Mu X."/>
            <person name="Myers E."/>
            <person name="Negre B."/>
            <person name="Newfeld S."/>
            <person name="Nielsen R."/>
            <person name="Noor M.A."/>
            <person name="O'Grady P."/>
            <person name="Pachter L."/>
            <person name="Papaceit M."/>
            <person name="Parisi M.J."/>
            <person name="Parisi M."/>
            <person name="Parts L."/>
            <person name="Pedersen J.S."/>
            <person name="Pesole G."/>
            <person name="Phillippy A.M."/>
            <person name="Ponting C.P."/>
            <person name="Pop M."/>
            <person name="Porcelli D."/>
            <person name="Powell J.R."/>
            <person name="Prohaska S."/>
            <person name="Pruitt K."/>
            <person name="Puig M."/>
            <person name="Quesneville H."/>
            <person name="Ram K.R."/>
            <person name="Rand D."/>
            <person name="Rasmussen M.D."/>
            <person name="Reed L.K."/>
            <person name="Reenan R."/>
            <person name="Reily A."/>
            <person name="Remington K.A."/>
            <person name="Rieger T.T."/>
            <person name="Ritchie M.G."/>
            <person name="Robin C."/>
            <person name="Rogers Y.H."/>
            <person name="Rohde C."/>
            <person name="Rozas J."/>
            <person name="Rubenfield M.J."/>
            <person name="Ruiz A."/>
            <person name="Russo S."/>
            <person name="Salzberg S.L."/>
            <person name="Sanchez-Gracia A."/>
            <person name="Saranga D.J."/>
            <person name="Sato H."/>
            <person name="Schaeffer S.W."/>
            <person name="Schatz M.C."/>
            <person name="Schlenke T."/>
            <person name="Schwartz R."/>
            <person name="Segarra C."/>
            <person name="Singh R.S."/>
            <person name="Sirot L."/>
            <person name="Sirota M."/>
            <person name="Sisneros N.B."/>
            <person name="Smith C.D."/>
            <person name="Smith T.F."/>
            <person name="Spieth J."/>
            <person name="Stage D.E."/>
            <person name="Stark A."/>
            <person name="Stephan W."/>
            <person name="Strausberg R.L."/>
            <person name="Strempel S."/>
            <person name="Sturgill D."/>
            <person name="Sutton G."/>
            <person name="Sutton G.G."/>
            <person name="Tao W."/>
            <person name="Teichmann S."/>
            <person name="Tobari Y.N."/>
            <person name="Tomimura Y."/>
            <person name="Tsolas J.M."/>
            <person name="Valente V.L."/>
            <person name="Venter E."/>
            <person name="Venter J.C."/>
            <person name="Vicario S."/>
            <person name="Vieira F.G."/>
            <person name="Vilella A.J."/>
            <person name="Villasante A."/>
            <person name="Walenz B."/>
            <person name="Wang J."/>
            <person name="Wasserman M."/>
            <person name="Watts T."/>
            <person name="Wilson D."/>
            <person name="Wilson R.K."/>
            <person name="Wing R.A."/>
            <person name="Wolfner M.F."/>
            <person name="Wong A."/>
            <person name="Wong G.K."/>
            <person name="Wu C.I."/>
            <person name="Wu G."/>
            <person name="Yamamoto D."/>
            <person name="Yang H.P."/>
            <person name="Yang S.P."/>
            <person name="Yorke J.A."/>
            <person name="Yoshida K."/>
            <person name="Zdobnov E."/>
            <person name="Zhang P."/>
            <person name="Zhang Y."/>
            <person name="Zimin A.V."/>
            <person name="Baldwin J."/>
            <person name="Abdouelleil A."/>
            <person name="Abdulkadir J."/>
            <person name="Abebe A."/>
            <person name="Abera B."/>
            <person name="Abreu J."/>
            <person name="Acer S.C."/>
            <person name="Aftuck L."/>
            <person name="Alexander A."/>
            <person name="An P."/>
            <person name="Anderson E."/>
            <person name="Anderson S."/>
            <person name="Arachi H."/>
            <person name="Azer M."/>
            <person name="Bachantsang P."/>
            <person name="Barry A."/>
            <person name="Bayul T."/>
            <person name="Berlin A."/>
            <person name="Bessette D."/>
            <person name="Bloom T."/>
            <person name="Blye J."/>
            <person name="Boguslavskiy L."/>
            <person name="Bonnet C."/>
            <person name="Boukhgalter B."/>
            <person name="Bourzgui I."/>
            <person name="Brown A."/>
            <person name="Cahill P."/>
            <person name="Channer S."/>
            <person name="Cheshatsang Y."/>
            <person name="Chuda L."/>
            <person name="Citroen M."/>
            <person name="Collymore A."/>
            <person name="Cooke P."/>
            <person name="Costello M."/>
            <person name="D'Aco K."/>
            <person name="Daza R."/>
            <person name="De Haan G."/>
            <person name="DeGray S."/>
            <person name="DeMaso C."/>
            <person name="Dhargay N."/>
            <person name="Dooley K."/>
            <person name="Dooley E."/>
            <person name="Doricent M."/>
            <person name="Dorje P."/>
            <person name="Dorjee K."/>
            <person name="Dupes A."/>
            <person name="Elong R."/>
            <person name="Falk J."/>
            <person name="Farina A."/>
            <person name="Faro S."/>
            <person name="Ferguson D."/>
            <person name="Fisher S."/>
            <person name="Foley C.D."/>
            <person name="Franke A."/>
            <person name="Friedrich D."/>
            <person name="Gadbois L."/>
            <person name="Gearin G."/>
            <person name="Gearin C.R."/>
            <person name="Giannoukos G."/>
            <person name="Goode T."/>
            <person name="Graham J."/>
            <person name="Grandbois E."/>
            <person name="Grewal S."/>
            <person name="Gyaltsen K."/>
            <person name="Hafez N."/>
            <person name="Hagos B."/>
            <person name="Hall J."/>
            <person name="Henson C."/>
            <person name="Hollinger A."/>
            <person name="Honan T."/>
            <person name="Huard M.D."/>
            <person name="Hughes L."/>
            <person name="Hurhula B."/>
            <person name="Husby M.E."/>
            <person name="Kamat A."/>
            <person name="Kanga B."/>
            <person name="Kashin S."/>
            <person name="Khazanovich D."/>
            <person name="Kisner P."/>
            <person name="Lance K."/>
            <person name="Lara M."/>
            <person name="Lee W."/>
            <person name="Lennon N."/>
            <person name="Letendre F."/>
            <person name="LeVine R."/>
            <person name="Lipovsky A."/>
            <person name="Liu X."/>
            <person name="Liu J."/>
            <person name="Liu S."/>
            <person name="Lokyitsang T."/>
            <person name="Lokyitsang Y."/>
            <person name="Lubonja R."/>
            <person name="Lui A."/>
            <person name="MacDonald P."/>
            <person name="Magnisalis V."/>
            <person name="Maru K."/>
            <person name="Matthews C."/>
            <person name="McCusker W."/>
            <person name="McDonough S."/>
            <person name="Mehta T."/>
            <person name="Meldrim J."/>
            <person name="Meneus L."/>
            <person name="Mihai O."/>
            <person name="Mihalev A."/>
            <person name="Mihova T."/>
            <person name="Mittelman R."/>
            <person name="Mlenga V."/>
            <person name="Montmayeur A."/>
            <person name="Mulrain L."/>
            <person name="Navidi A."/>
            <person name="Naylor J."/>
            <person name="Negash T."/>
            <person name="Nguyen T."/>
            <person name="Nguyen N."/>
            <person name="Nicol R."/>
            <person name="Norbu C."/>
            <person name="Norbu N."/>
            <person name="Novod N."/>
            <person name="O'Neill B."/>
            <person name="Osman S."/>
            <person name="Markiewicz E."/>
            <person name="Oyono O.L."/>
            <person name="Patti C."/>
            <person name="Phunkhang P."/>
            <person name="Pierre F."/>
            <person name="Priest M."/>
            <person name="Raghuraman S."/>
            <person name="Rege F."/>
            <person name="Reyes R."/>
            <person name="Rise C."/>
            <person name="Rogov P."/>
            <person name="Ross K."/>
            <person name="Ryan E."/>
            <person name="Settipalli S."/>
            <person name="Shea T."/>
            <person name="Sherpa N."/>
            <person name="Shi L."/>
            <person name="Shih D."/>
            <person name="Sparrow T."/>
            <person name="Spaulding J."/>
            <person name="Stalker J."/>
            <person name="Stange-Thomann N."/>
            <person name="Stavropoulos S."/>
            <person name="Stone C."/>
            <person name="Strader C."/>
            <person name="Tesfaye S."/>
            <person name="Thomson T."/>
            <person name="Thoulutsang Y."/>
            <person name="Thoulutsang D."/>
            <person name="Topham K."/>
            <person name="Topping I."/>
            <person name="Tsamla T."/>
            <person name="Vassiliev H."/>
            <person name="Vo A."/>
            <person name="Wangchuk T."/>
            <person name="Wangdi T."/>
            <person name="Weiand M."/>
            <person name="Wilkinson J."/>
            <person name="Wilson A."/>
            <person name="Yadav S."/>
            <person name="Young G."/>
            <person name="Yu Q."/>
            <person name="Zembek L."/>
            <person name="Zhong D."/>
            <person name="Zimmer A."/>
            <person name="Zwirko Z."/>
            <person name="Jaffe D.B."/>
            <person name="Alvarez P."/>
            <person name="Brockman W."/>
            <person name="Butler J."/>
            <person name="Chin C."/>
            <person name="Gnerre S."/>
            <person name="Grabherr M."/>
            <person name="Kleber M."/>
            <person name="Mauceli E."/>
            <person name="MacCallum I."/>
        </authorList>
    </citation>
    <scope>NUCLEOTIDE SEQUENCE [LARGE SCALE GENOMIC DNA]</scope>
    <source>
        <strain evidence="3">Tucson 14024-0371.13</strain>
    </source>
</reference>
<evidence type="ECO:0000313" key="2">
    <source>
        <dbReference type="EMBL" id="EDV36869.1"/>
    </source>
</evidence>
<evidence type="ECO:0000313" key="3">
    <source>
        <dbReference type="Proteomes" id="UP000007801"/>
    </source>
</evidence>
<dbReference type="Proteomes" id="UP000007801">
    <property type="component" value="Unassembled WGS sequence"/>
</dbReference>
<dbReference type="HOGENOM" id="CLU_125643_0_0_1"/>
<dbReference type="EMBL" id="CH902619">
    <property type="protein sequence ID" value="EDV36869.1"/>
    <property type="molecule type" value="Genomic_DNA"/>
</dbReference>
<proteinExistence type="predicted"/>
<evidence type="ECO:0000256" key="1">
    <source>
        <dbReference type="SAM" id="Coils"/>
    </source>
</evidence>
<dbReference type="STRING" id="7217.B3MH92"/>
<dbReference type="KEGG" id="dan:6494593"/>
<keyword evidence="3" id="KW-1185">Reference proteome</keyword>
<protein>
    <submittedName>
        <fullName evidence="2">Uncharacterized protein</fullName>
    </submittedName>
</protein>
<keyword evidence="1" id="KW-0175">Coiled coil</keyword>
<dbReference type="OMA" id="ARYSLKM"/>
<feature type="coiled-coil region" evidence="1">
    <location>
        <begin position="70"/>
        <end position="97"/>
    </location>
</feature>
<dbReference type="eggNOG" id="ENOG502T6RY">
    <property type="taxonomic scope" value="Eukaryota"/>
</dbReference>
<dbReference type="InParanoid" id="B3MH92"/>
<dbReference type="PhylomeDB" id="B3MH92"/>
<sequence length="194" mass="22202">MDTQESIESFADLICCKSRSKELQLPEVKRIKDIREFMANKKSTKGGFDGLIDRMNANFSQCDDVLKVLKEKLNLKLASLRKVKQDMMELNRDLKTNGATKKYVTEKTKITVRFMDEVDVLQLDIPSSLERYNNKIDSLFNEILGLDGDIDYVNFLTGIARLNVNYVQEWIKMEQAASAQANETELESDSSESL</sequence>